<keyword evidence="2" id="KW-0560">Oxidoreductase</keyword>
<dbReference type="STRING" id="440168.SAMN04487974_103291"/>
<feature type="domain" description="ABM" evidence="1">
    <location>
        <begin position="2"/>
        <end position="88"/>
    </location>
</feature>
<evidence type="ECO:0000313" key="3">
    <source>
        <dbReference type="Proteomes" id="UP000199495"/>
    </source>
</evidence>
<dbReference type="Pfam" id="PF03992">
    <property type="entry name" value="ABM"/>
    <property type="match status" value="1"/>
</dbReference>
<keyword evidence="2" id="KW-0503">Monooxygenase</keyword>
<sequence length="99" mass="10754">MYGLIGRILAVEGRREELVSILLESTGSLPGCHSYIVARCAEHSDGIRVTEIWDGPESHKGSLQIEAVRDAIARARPLIAGFDHRFETEPVGGIGLMAQ</sequence>
<dbReference type="RefSeq" id="WP_090594861.1">
    <property type="nucleotide sequence ID" value="NZ_FNCS01000003.1"/>
</dbReference>
<protein>
    <submittedName>
        <fullName evidence="2">Quinol monooxygenase YgiN</fullName>
    </submittedName>
</protein>
<dbReference type="InterPro" id="IPR007138">
    <property type="entry name" value="ABM_dom"/>
</dbReference>
<evidence type="ECO:0000259" key="1">
    <source>
        <dbReference type="PROSITE" id="PS51725"/>
    </source>
</evidence>
<dbReference type="GO" id="GO:0004497">
    <property type="term" value="F:monooxygenase activity"/>
    <property type="evidence" value="ECO:0007669"/>
    <property type="project" value="UniProtKB-KW"/>
</dbReference>
<accession>A0A1G7UUV3</accession>
<reference evidence="2 3" key="1">
    <citation type="submission" date="2016-10" db="EMBL/GenBank/DDBJ databases">
        <authorList>
            <person name="de Groot N.N."/>
        </authorList>
    </citation>
    <scope>NUCLEOTIDE SEQUENCE [LARGE SCALE GENOMIC DNA]</scope>
    <source>
        <strain evidence="2 3">CGMCC 1.10267</strain>
    </source>
</reference>
<keyword evidence="3" id="KW-1185">Reference proteome</keyword>
<gene>
    <name evidence="2" type="ORF">SAMN04487974_103291</name>
</gene>
<dbReference type="PROSITE" id="PS51725">
    <property type="entry name" value="ABM"/>
    <property type="match status" value="1"/>
</dbReference>
<dbReference type="SUPFAM" id="SSF54909">
    <property type="entry name" value="Dimeric alpha+beta barrel"/>
    <property type="match status" value="1"/>
</dbReference>
<dbReference type="Gene3D" id="3.30.70.100">
    <property type="match status" value="1"/>
</dbReference>
<name>A0A1G7UUV3_9HYPH</name>
<dbReference type="AlphaFoldDB" id="A0A1G7UUV3"/>
<dbReference type="Proteomes" id="UP000199495">
    <property type="component" value="Unassembled WGS sequence"/>
</dbReference>
<proteinExistence type="predicted"/>
<dbReference type="EMBL" id="FNCS01000003">
    <property type="protein sequence ID" value="SDG51313.1"/>
    <property type="molecule type" value="Genomic_DNA"/>
</dbReference>
<dbReference type="InterPro" id="IPR011008">
    <property type="entry name" value="Dimeric_a/b-barrel"/>
</dbReference>
<organism evidence="2 3">
    <name type="scientific">Pelagibacterium luteolum</name>
    <dbReference type="NCBI Taxonomy" id="440168"/>
    <lineage>
        <taxon>Bacteria</taxon>
        <taxon>Pseudomonadati</taxon>
        <taxon>Pseudomonadota</taxon>
        <taxon>Alphaproteobacteria</taxon>
        <taxon>Hyphomicrobiales</taxon>
        <taxon>Devosiaceae</taxon>
        <taxon>Pelagibacterium</taxon>
    </lineage>
</organism>
<evidence type="ECO:0000313" key="2">
    <source>
        <dbReference type="EMBL" id="SDG51313.1"/>
    </source>
</evidence>
<dbReference type="OrthoDB" id="5518280at2"/>